<comment type="caution">
    <text evidence="2">The sequence shown here is derived from an EMBL/GenBank/DDBJ whole genome shotgun (WGS) entry which is preliminary data.</text>
</comment>
<protein>
    <submittedName>
        <fullName evidence="2">Phage Mu protein F like protein</fullName>
    </submittedName>
</protein>
<proteinExistence type="predicted"/>
<keyword evidence="3" id="KW-1185">Reference proteome</keyword>
<dbReference type="AlphaFoldDB" id="A0A0H2M5K3"/>
<name>A0A0H2M5K3_VARPD</name>
<dbReference type="Proteomes" id="UP000035170">
    <property type="component" value="Unassembled WGS sequence"/>
</dbReference>
<dbReference type="EMBL" id="JZWI01000006">
    <property type="protein sequence ID" value="KLN57629.1"/>
    <property type="molecule type" value="Genomic_DNA"/>
</dbReference>
<dbReference type="PATRIC" id="fig|34073.19.peg.1162"/>
<accession>A0A0H2M5K3</accession>
<reference evidence="2 3" key="1">
    <citation type="submission" date="2015-03" db="EMBL/GenBank/DDBJ databases">
        <title>Genome sequence of Variovorax paradoxus TBEA6.</title>
        <authorList>
            <person name="Poehlein A."/>
            <person name="Schuldes J."/>
            <person name="Wuebbeler J.H."/>
            <person name="Hiessl S."/>
            <person name="Steinbuechel A."/>
            <person name="Daniel R."/>
        </authorList>
    </citation>
    <scope>NUCLEOTIDE SEQUENCE [LARGE SCALE GENOMIC DNA]</scope>
    <source>
        <strain evidence="2 3">TBEA6</strain>
    </source>
</reference>
<organism evidence="2 3">
    <name type="scientific">Variovorax paradoxus</name>
    <dbReference type="NCBI Taxonomy" id="34073"/>
    <lineage>
        <taxon>Bacteria</taxon>
        <taxon>Pseudomonadati</taxon>
        <taxon>Pseudomonadota</taxon>
        <taxon>Betaproteobacteria</taxon>
        <taxon>Burkholderiales</taxon>
        <taxon>Comamonadaceae</taxon>
        <taxon>Variovorax</taxon>
    </lineage>
</organism>
<evidence type="ECO:0000313" key="3">
    <source>
        <dbReference type="Proteomes" id="UP000035170"/>
    </source>
</evidence>
<feature type="region of interest" description="Disordered" evidence="1">
    <location>
        <begin position="1"/>
        <end position="24"/>
    </location>
</feature>
<evidence type="ECO:0000256" key="1">
    <source>
        <dbReference type="SAM" id="MobiDB-lite"/>
    </source>
</evidence>
<gene>
    <name evidence="2" type="ORF">VPARA_11420</name>
</gene>
<evidence type="ECO:0000313" key="2">
    <source>
        <dbReference type="EMBL" id="KLN57629.1"/>
    </source>
</evidence>
<feature type="compositionally biased region" description="Basic residues" evidence="1">
    <location>
        <begin position="1"/>
        <end position="17"/>
    </location>
</feature>
<sequence length="329" mass="36352">MRSRVARQRRPRLQHLPRRPEVTPEQKAYEAALKERLAERARTLLTTDQQVVKALHDARTQVLTQLAAQPPDWRRWQLGQIQRQLETILTAAGGLAGTAADGALRQIWQQGEDVVDKPLAAAGINVEMRLPLLDASVLQAMRTFTVDRMNNVATEAVGKIRQQLGLVTIGSVTPFDAIRAIQKQLGNDTPQRATTIVRTEVSRAFAVAGEQRLVQAAAIVPGLQKQWRRSGKIHSRWTHDLMDGQVVDADKRFKVPSAGGGFDMMKCPHDPKAPVDQVINCGCVALPFLKGWQVMTPGAKPFTELELNQDGRKAALDQAAKQAGRRLEG</sequence>